<reference evidence="2 3" key="1">
    <citation type="submission" date="2024-01" db="EMBL/GenBank/DDBJ databases">
        <title>A draft genome for the cacao thread blight pathogen Marasmiellus scandens.</title>
        <authorList>
            <person name="Baruah I.K."/>
            <person name="Leung J."/>
            <person name="Bukari Y."/>
            <person name="Amoako-Attah I."/>
            <person name="Meinhardt L.W."/>
            <person name="Bailey B.A."/>
            <person name="Cohen S.P."/>
        </authorList>
    </citation>
    <scope>NUCLEOTIDE SEQUENCE [LARGE SCALE GENOMIC DNA]</scope>
    <source>
        <strain evidence="2 3">GH-19</strain>
    </source>
</reference>
<keyword evidence="1" id="KW-1133">Transmembrane helix</keyword>
<sequence>VGSFVDAGTGAARILRNFQDYGTREQTLLLTLPLFITNFTATSLIGYRAWCHRKAVASNLSSSRNSMTRVQKILLLLVESGLVYCTLWIAYTVISISGNPLTISFQVYTIVMPLISALYPVLIILLSALEKSRDDPRNERSLSHSIRFASGPAVNESDSSDSLDHSDLRSRAVVVTISSSGYQEQNELIEEISAEKRTHVVNG</sequence>
<protein>
    <recommendedName>
        <fullName evidence="4">G protein-coupled receptor</fullName>
    </recommendedName>
</protein>
<keyword evidence="1" id="KW-0472">Membrane</keyword>
<evidence type="ECO:0000313" key="2">
    <source>
        <dbReference type="EMBL" id="KAK7447466.1"/>
    </source>
</evidence>
<organism evidence="2 3">
    <name type="scientific">Marasmiellus scandens</name>
    <dbReference type="NCBI Taxonomy" id="2682957"/>
    <lineage>
        <taxon>Eukaryota</taxon>
        <taxon>Fungi</taxon>
        <taxon>Dikarya</taxon>
        <taxon>Basidiomycota</taxon>
        <taxon>Agaricomycotina</taxon>
        <taxon>Agaricomycetes</taxon>
        <taxon>Agaricomycetidae</taxon>
        <taxon>Agaricales</taxon>
        <taxon>Marasmiineae</taxon>
        <taxon>Omphalotaceae</taxon>
        <taxon>Marasmiellus</taxon>
    </lineage>
</organism>
<evidence type="ECO:0000313" key="3">
    <source>
        <dbReference type="Proteomes" id="UP001498398"/>
    </source>
</evidence>
<evidence type="ECO:0000256" key="1">
    <source>
        <dbReference type="SAM" id="Phobius"/>
    </source>
</evidence>
<proteinExistence type="predicted"/>
<dbReference type="Proteomes" id="UP001498398">
    <property type="component" value="Unassembled WGS sequence"/>
</dbReference>
<keyword evidence="1" id="KW-0812">Transmembrane</keyword>
<comment type="caution">
    <text evidence="2">The sequence shown here is derived from an EMBL/GenBank/DDBJ whole genome shotgun (WGS) entry which is preliminary data.</text>
</comment>
<accession>A0ABR1J4B4</accession>
<name>A0ABR1J4B4_9AGAR</name>
<feature type="transmembrane region" description="Helical" evidence="1">
    <location>
        <begin position="28"/>
        <end position="51"/>
    </location>
</feature>
<evidence type="ECO:0008006" key="4">
    <source>
        <dbReference type="Google" id="ProtNLM"/>
    </source>
</evidence>
<dbReference type="EMBL" id="JBANRG010000041">
    <property type="protein sequence ID" value="KAK7447466.1"/>
    <property type="molecule type" value="Genomic_DNA"/>
</dbReference>
<feature type="transmembrane region" description="Helical" evidence="1">
    <location>
        <begin position="72"/>
        <end position="94"/>
    </location>
</feature>
<gene>
    <name evidence="2" type="ORF">VKT23_014176</name>
</gene>
<keyword evidence="3" id="KW-1185">Reference proteome</keyword>
<feature type="transmembrane region" description="Helical" evidence="1">
    <location>
        <begin position="106"/>
        <end position="129"/>
    </location>
</feature>
<feature type="non-terminal residue" evidence="2">
    <location>
        <position position="1"/>
    </location>
</feature>